<name>A0A0K9FCA7_9BACI</name>
<evidence type="ECO:0000313" key="1">
    <source>
        <dbReference type="EMBL" id="KMY31862.1"/>
    </source>
</evidence>
<reference evidence="2" key="1">
    <citation type="submission" date="2015-07" db="EMBL/GenBank/DDBJ databases">
        <authorList>
            <consortium name="Consortium for Microbial Forensics and Genomics (microFORGE)"/>
            <person name="Knight B.M."/>
            <person name="Roberts D.P."/>
            <person name="Lin D."/>
            <person name="Hari K."/>
            <person name="Fletcher J."/>
            <person name="Melcher U."/>
            <person name="Blagden T."/>
            <person name="Winegar R.A."/>
        </authorList>
    </citation>
    <scope>NUCLEOTIDE SEQUENCE [LARGE SCALE GENOMIC DNA]</scope>
    <source>
        <strain evidence="2">DSM 23493</strain>
    </source>
</reference>
<accession>A0A0K9FCA7</accession>
<organism evidence="1 2">
    <name type="scientific">Lysinibacillus xylanilyticus</name>
    <dbReference type="NCBI Taxonomy" id="582475"/>
    <lineage>
        <taxon>Bacteria</taxon>
        <taxon>Bacillati</taxon>
        <taxon>Bacillota</taxon>
        <taxon>Bacilli</taxon>
        <taxon>Bacillales</taxon>
        <taxon>Bacillaceae</taxon>
        <taxon>Lysinibacillus</taxon>
    </lineage>
</organism>
<dbReference type="AlphaFoldDB" id="A0A0K9FCA7"/>
<dbReference type="EMBL" id="LFXJ01000005">
    <property type="protein sequence ID" value="KMY31862.1"/>
    <property type="molecule type" value="Genomic_DNA"/>
</dbReference>
<dbReference type="RefSeq" id="WP_049664671.1">
    <property type="nucleotide sequence ID" value="NZ_LFXJ01000005.1"/>
</dbReference>
<dbReference type="OrthoDB" id="570195at2"/>
<comment type="caution">
    <text evidence="1">The sequence shown here is derived from an EMBL/GenBank/DDBJ whole genome shotgun (WGS) entry which is preliminary data.</text>
</comment>
<dbReference type="PATRIC" id="fig|582475.4.peg.799"/>
<dbReference type="Gene3D" id="3.10.450.730">
    <property type="entry name" value="BLIP domain"/>
    <property type="match status" value="1"/>
</dbReference>
<sequence>MEEATGIKDGTKFKSTTKHSSEMTMVLFKLLQPNMTYEEVTALTNLEGTLDPTMSSTSDGIESYKYEGVDNASISLLFDNGKLAMTSQAGLIETHHPFH</sequence>
<dbReference type="Proteomes" id="UP000037326">
    <property type="component" value="Unassembled WGS sequence"/>
</dbReference>
<proteinExistence type="predicted"/>
<dbReference type="GeneID" id="96597953"/>
<gene>
    <name evidence="1" type="ORF">ACZ11_06640</name>
</gene>
<protein>
    <submittedName>
        <fullName evidence="1">Uncharacterized protein</fullName>
    </submittedName>
</protein>
<evidence type="ECO:0000313" key="2">
    <source>
        <dbReference type="Proteomes" id="UP000037326"/>
    </source>
</evidence>